<reference evidence="3" key="1">
    <citation type="journal article" date="2019" name="Int. J. Syst. Evol. Microbiol.">
        <title>The Global Catalogue of Microorganisms (GCM) 10K type strain sequencing project: providing services to taxonomists for standard genome sequencing and annotation.</title>
        <authorList>
            <consortium name="The Broad Institute Genomics Platform"/>
            <consortium name="The Broad Institute Genome Sequencing Center for Infectious Disease"/>
            <person name="Wu L."/>
            <person name="Ma J."/>
        </authorList>
    </citation>
    <scope>NUCLEOTIDE SEQUENCE [LARGE SCALE GENOMIC DNA]</scope>
    <source>
        <strain evidence="3">CGMCC 4.7177</strain>
    </source>
</reference>
<sequence>MTTTMQNYGLTWTDPTGTPHASAVAYDQPSAKQQKTTLEAAGCTSVEIVAVKPGQLPDPQG</sequence>
<comment type="caution">
    <text evidence="2">The sequence shown here is derived from an EMBL/GenBank/DDBJ whole genome shotgun (WGS) entry which is preliminary data.</text>
</comment>
<feature type="compositionally biased region" description="Polar residues" evidence="1">
    <location>
        <begin position="1"/>
        <end position="16"/>
    </location>
</feature>
<evidence type="ECO:0000313" key="3">
    <source>
        <dbReference type="Proteomes" id="UP001595839"/>
    </source>
</evidence>
<keyword evidence="3" id="KW-1185">Reference proteome</keyword>
<evidence type="ECO:0000256" key="1">
    <source>
        <dbReference type="SAM" id="MobiDB-lite"/>
    </source>
</evidence>
<protein>
    <submittedName>
        <fullName evidence="2">Uncharacterized protein</fullName>
    </submittedName>
</protein>
<proteinExistence type="predicted"/>
<evidence type="ECO:0000313" key="2">
    <source>
        <dbReference type="EMBL" id="MFC4502954.1"/>
    </source>
</evidence>
<dbReference type="EMBL" id="JBHSFK010000017">
    <property type="protein sequence ID" value="MFC4502954.1"/>
    <property type="molecule type" value="Genomic_DNA"/>
</dbReference>
<organism evidence="2 3">
    <name type="scientific">Streptomyces vulcanius</name>
    <dbReference type="NCBI Taxonomy" id="1441876"/>
    <lineage>
        <taxon>Bacteria</taxon>
        <taxon>Bacillati</taxon>
        <taxon>Actinomycetota</taxon>
        <taxon>Actinomycetes</taxon>
        <taxon>Kitasatosporales</taxon>
        <taxon>Streptomycetaceae</taxon>
        <taxon>Streptomyces</taxon>
    </lineage>
</organism>
<feature type="region of interest" description="Disordered" evidence="1">
    <location>
        <begin position="1"/>
        <end position="28"/>
    </location>
</feature>
<dbReference type="RefSeq" id="WP_381167404.1">
    <property type="nucleotide sequence ID" value="NZ_JBHSFK010000017.1"/>
</dbReference>
<dbReference type="Proteomes" id="UP001595839">
    <property type="component" value="Unassembled WGS sequence"/>
</dbReference>
<gene>
    <name evidence="2" type="ORF">ACFPIH_26160</name>
</gene>
<accession>A0ABV9AT93</accession>
<name>A0ABV9AT93_9ACTN</name>